<reference evidence="1" key="1">
    <citation type="submission" date="2023-08" db="EMBL/GenBank/DDBJ databases">
        <authorList>
            <person name="Audoor S."/>
            <person name="Bilcke G."/>
        </authorList>
    </citation>
    <scope>NUCLEOTIDE SEQUENCE</scope>
</reference>
<dbReference type="AlphaFoldDB" id="A0AAD2FPH0"/>
<keyword evidence="2" id="KW-1185">Reference proteome</keyword>
<evidence type="ECO:0000313" key="2">
    <source>
        <dbReference type="Proteomes" id="UP001295423"/>
    </source>
</evidence>
<gene>
    <name evidence="1" type="ORF">CYCCA115_LOCUS11681</name>
</gene>
<organism evidence="1 2">
    <name type="scientific">Cylindrotheca closterium</name>
    <dbReference type="NCBI Taxonomy" id="2856"/>
    <lineage>
        <taxon>Eukaryota</taxon>
        <taxon>Sar</taxon>
        <taxon>Stramenopiles</taxon>
        <taxon>Ochrophyta</taxon>
        <taxon>Bacillariophyta</taxon>
        <taxon>Bacillariophyceae</taxon>
        <taxon>Bacillariophycidae</taxon>
        <taxon>Bacillariales</taxon>
        <taxon>Bacillariaceae</taxon>
        <taxon>Cylindrotheca</taxon>
    </lineage>
</organism>
<comment type="caution">
    <text evidence="1">The sequence shown here is derived from an EMBL/GenBank/DDBJ whole genome shotgun (WGS) entry which is preliminary data.</text>
</comment>
<proteinExistence type="predicted"/>
<accession>A0AAD2FPH0</accession>
<sequence length="165" mass="18758">MQETFLHLFQCGGLESTDPYESVTQQKKVFWEPRASSRGQRIGLSSRPSSPTSIYYIPSREKMIEIRQDSMNRSGRSGLFSRTTSSTPMRFSFEDYEYDMEEGANENENNSIRTFSIRTNGANQFSHPVKRVNSLSTVTTADSASVMEDLQQDEAHHIDIVAGRE</sequence>
<dbReference type="Proteomes" id="UP001295423">
    <property type="component" value="Unassembled WGS sequence"/>
</dbReference>
<dbReference type="EMBL" id="CAKOGP040001747">
    <property type="protein sequence ID" value="CAJ1948567.1"/>
    <property type="molecule type" value="Genomic_DNA"/>
</dbReference>
<protein>
    <submittedName>
        <fullName evidence="1">Uncharacterized protein</fullName>
    </submittedName>
</protein>
<name>A0AAD2FPH0_9STRA</name>
<evidence type="ECO:0000313" key="1">
    <source>
        <dbReference type="EMBL" id="CAJ1948567.1"/>
    </source>
</evidence>